<organism evidence="1 2">
    <name type="scientific">Cupriavidus lacunae</name>
    <dbReference type="NCBI Taxonomy" id="2666307"/>
    <lineage>
        <taxon>Bacteria</taxon>
        <taxon>Pseudomonadati</taxon>
        <taxon>Pseudomonadota</taxon>
        <taxon>Betaproteobacteria</taxon>
        <taxon>Burkholderiales</taxon>
        <taxon>Burkholderiaceae</taxon>
        <taxon>Cupriavidus</taxon>
    </lineage>
</organism>
<dbReference type="InterPro" id="IPR036052">
    <property type="entry name" value="TrpB-like_PALP_sf"/>
</dbReference>
<comment type="caution">
    <text evidence="1">The sequence shown here is derived from an EMBL/GenBank/DDBJ whole genome shotgun (WGS) entry which is preliminary data.</text>
</comment>
<name>A0A370NP67_9BURK</name>
<keyword evidence="2" id="KW-1185">Reference proteome</keyword>
<dbReference type="Proteomes" id="UP000255165">
    <property type="component" value="Unassembled WGS sequence"/>
</dbReference>
<dbReference type="AlphaFoldDB" id="A0A370NP67"/>
<sequence length="89" mass="9074">MTETAGNRLKSLADGGGDVPIVSGESASGGMGVLLNTLAYPELKTKLGLDASSHVLLFGCEGATDVDIYRDIVGESASAVFARQAAMID</sequence>
<dbReference type="EMBL" id="QKWJ01000043">
    <property type="protein sequence ID" value="RDK07328.1"/>
    <property type="molecule type" value="Genomic_DNA"/>
</dbReference>
<gene>
    <name evidence="1" type="ORF">DN412_26450</name>
</gene>
<evidence type="ECO:0008006" key="3">
    <source>
        <dbReference type="Google" id="ProtNLM"/>
    </source>
</evidence>
<protein>
    <recommendedName>
        <fullName evidence="3">Diaminopropionate ammonia-lyase</fullName>
    </recommendedName>
</protein>
<proteinExistence type="predicted"/>
<evidence type="ECO:0000313" key="1">
    <source>
        <dbReference type="EMBL" id="RDK07328.1"/>
    </source>
</evidence>
<evidence type="ECO:0000313" key="2">
    <source>
        <dbReference type="Proteomes" id="UP000255165"/>
    </source>
</evidence>
<dbReference type="RefSeq" id="WP_115214300.1">
    <property type="nucleotide sequence ID" value="NZ_QKWJ01000043.1"/>
</dbReference>
<reference evidence="2" key="1">
    <citation type="submission" date="2018-06" db="EMBL/GenBank/DDBJ databases">
        <authorList>
            <person name="Feng T."/>
            <person name="Jeon C.O."/>
        </authorList>
    </citation>
    <scope>NUCLEOTIDE SEQUENCE [LARGE SCALE GENOMIC DNA]</scope>
    <source>
        <strain evidence="2">S23</strain>
    </source>
</reference>
<dbReference type="Gene3D" id="3.40.50.1100">
    <property type="match status" value="1"/>
</dbReference>
<accession>A0A370NP67</accession>